<dbReference type="EMBL" id="CP006917">
    <property type="protein sequence ID" value="AHC39694.1"/>
    <property type="molecule type" value="Genomic_DNA"/>
</dbReference>
<gene>
    <name evidence="2" type="ORF">EMUR_01800</name>
</gene>
<accession>V9RA83</accession>
<dbReference type="KEGG" id="emr:EMUR_01800"/>
<feature type="transmembrane region" description="Helical" evidence="1">
    <location>
        <begin position="6"/>
        <end position="29"/>
    </location>
</feature>
<dbReference type="PATRIC" id="fig|1423892.3.peg.365"/>
<sequence>MRISPFNIILIIFGAAIFLSYVAFVMLVARKGYVTSIGFSLSIIAFYILSSMFCYAGLKDLNTQRKLSSLQYDKLVSDEMLHISKILDEVVDYDISTMKDIVDNINKFNNGLSDNMPYFFFSEFSSMFNRILGGELNYFYDEDVLEDRLGEDFLFFITAARFICKYPMLHAMYFDEIVEFIQLVSQIDISHKSRADKLAASEQIKSLIRNRMYVFKNYSDWKSSISDACNTKMKLIKAFNIDKNISNLDKVSNKKQVIKALLSVYSIQHYCAYTPDMIEDIDNICNTVDVIREIGVYKEMVNDIYRTDLYEDIIKDNVKKYCLPFYDTQIDAICSSLKYV</sequence>
<feature type="transmembrane region" description="Helical" evidence="1">
    <location>
        <begin position="36"/>
        <end position="58"/>
    </location>
</feature>
<keyword evidence="1" id="KW-1133">Transmembrane helix</keyword>
<name>V9RA83_9RICK</name>
<keyword evidence="1" id="KW-0472">Membrane</keyword>
<dbReference type="HOGENOM" id="CLU_815691_0_0_5"/>
<protein>
    <submittedName>
        <fullName evidence="2">Uncharacterized protein</fullName>
    </submittedName>
</protein>
<dbReference type="AlphaFoldDB" id="V9RA83"/>
<dbReference type="RefSeq" id="WP_024071982.1">
    <property type="nucleotide sequence ID" value="NC_023063.1"/>
</dbReference>
<dbReference type="OrthoDB" id="9927392at2"/>
<proteinExistence type="predicted"/>
<evidence type="ECO:0000313" key="2">
    <source>
        <dbReference type="EMBL" id="AHC39694.1"/>
    </source>
</evidence>
<evidence type="ECO:0000256" key="1">
    <source>
        <dbReference type="SAM" id="Phobius"/>
    </source>
</evidence>
<reference evidence="2 3" key="1">
    <citation type="journal article" date="2014" name="Genome Announc.">
        <title>Complete Genome Sequence of Ehrlichia muris Strain AS145T, a Model Monocytotropic Ehrlichia Strain.</title>
        <authorList>
            <person name="Thirumalapura N.R."/>
            <person name="Qin X."/>
            <person name="Kuriakose J.A."/>
            <person name="Walker D.H."/>
        </authorList>
    </citation>
    <scope>NUCLEOTIDE SEQUENCE [LARGE SCALE GENOMIC DNA]</scope>
    <source>
        <strain evidence="3">AS154</strain>
    </source>
</reference>
<dbReference type="Proteomes" id="UP000018689">
    <property type="component" value="Chromosome"/>
</dbReference>
<evidence type="ECO:0000313" key="3">
    <source>
        <dbReference type="Proteomes" id="UP000018689"/>
    </source>
</evidence>
<keyword evidence="3" id="KW-1185">Reference proteome</keyword>
<organism evidence="2 3">
    <name type="scientific">Ehrlichia muris AS145</name>
    <dbReference type="NCBI Taxonomy" id="1423892"/>
    <lineage>
        <taxon>Bacteria</taxon>
        <taxon>Pseudomonadati</taxon>
        <taxon>Pseudomonadota</taxon>
        <taxon>Alphaproteobacteria</taxon>
        <taxon>Rickettsiales</taxon>
        <taxon>Anaplasmataceae</taxon>
        <taxon>Ehrlichia</taxon>
    </lineage>
</organism>
<keyword evidence="1" id="KW-0812">Transmembrane</keyword>